<reference evidence="1" key="1">
    <citation type="journal article" date="2021" name="Proc. Natl. Acad. Sci. U.S.A.">
        <title>A Catalog of Tens of Thousands of Viruses from Human Metagenomes Reveals Hidden Associations with Chronic Diseases.</title>
        <authorList>
            <person name="Tisza M.J."/>
            <person name="Buck C.B."/>
        </authorList>
    </citation>
    <scope>NUCLEOTIDE SEQUENCE</scope>
    <source>
        <strain evidence="1">CtSGm32</strain>
    </source>
</reference>
<evidence type="ECO:0000313" key="1">
    <source>
        <dbReference type="EMBL" id="DAD95989.1"/>
    </source>
</evidence>
<accession>A0A8S5NMF8</accession>
<sequence length="61" mass="7260">MCTLIETRILNALKNNKCSYENMSKYFTKETLRVNICRLRKKGFKIKPVKNWGYIKEETNG</sequence>
<name>A0A8S5NMF8_9CAUD</name>
<protein>
    <submittedName>
        <fullName evidence="1">Helix-turn-helix domain protein</fullName>
    </submittedName>
</protein>
<proteinExistence type="predicted"/>
<dbReference type="EMBL" id="BK015207">
    <property type="protein sequence ID" value="DAD95989.1"/>
    <property type="molecule type" value="Genomic_DNA"/>
</dbReference>
<organism evidence="1">
    <name type="scientific">Myoviridae sp. ctSGm32</name>
    <dbReference type="NCBI Taxonomy" id="2826653"/>
    <lineage>
        <taxon>Viruses</taxon>
        <taxon>Duplodnaviria</taxon>
        <taxon>Heunggongvirae</taxon>
        <taxon>Uroviricota</taxon>
        <taxon>Caudoviricetes</taxon>
    </lineage>
</organism>